<protein>
    <submittedName>
        <fullName evidence="2">Uncharacterized protein</fullName>
    </submittedName>
</protein>
<evidence type="ECO:0000313" key="2">
    <source>
        <dbReference type="EMBL" id="ADI20525.1"/>
    </source>
</evidence>
<reference evidence="2" key="1">
    <citation type="journal article" date="2011" name="Environ. Microbiol.">
        <title>Time-series analyses of Monterey Bay coastal microbial picoplankton using a 'genome proxy' microarray.</title>
        <authorList>
            <person name="Rich V.I."/>
            <person name="Pham V.D."/>
            <person name="Eppley J."/>
            <person name="Shi Y."/>
            <person name="DeLong E.F."/>
        </authorList>
    </citation>
    <scope>NUCLEOTIDE SEQUENCE</scope>
</reference>
<name>E0Y1I4_9PROT</name>
<feature type="signal peptide" evidence="1">
    <location>
        <begin position="1"/>
        <end position="17"/>
    </location>
</feature>
<keyword evidence="1" id="KW-0732">Signal</keyword>
<dbReference type="EMBL" id="GU474942">
    <property type="protein sequence ID" value="ADI20525.1"/>
    <property type="molecule type" value="Genomic_DNA"/>
</dbReference>
<sequence>MRWLFLIFFLFPSIALAGQAEQEEVDQVLEGLKPCLLAFVHLNKSNNGVIQREARLQLFLKVDEELFSVENQQKMAAKLKQIVDQSLYLLIGKAQQNASKEDQEYILDKMRPIVKELEVQATTPPQDLQSWGGELKGCVEKYDLLK</sequence>
<accession>E0Y1I4</accession>
<feature type="chain" id="PRO_5003143075" evidence="1">
    <location>
        <begin position="18"/>
        <end position="146"/>
    </location>
</feature>
<evidence type="ECO:0000256" key="1">
    <source>
        <dbReference type="SAM" id="SignalP"/>
    </source>
</evidence>
<organism evidence="2">
    <name type="scientific">uncultured alpha proteobacterium EB080_L58F04</name>
    <dbReference type="NCBI Taxonomy" id="710798"/>
    <lineage>
        <taxon>Bacteria</taxon>
        <taxon>Pseudomonadati</taxon>
        <taxon>Pseudomonadota</taxon>
        <taxon>Alphaproteobacteria</taxon>
        <taxon>environmental samples</taxon>
    </lineage>
</organism>
<proteinExistence type="predicted"/>
<dbReference type="AlphaFoldDB" id="E0Y1I4"/>